<dbReference type="KEGG" id="cvn:111128497"/>
<evidence type="ECO:0000313" key="5">
    <source>
        <dbReference type="Proteomes" id="UP000694844"/>
    </source>
</evidence>
<dbReference type="OrthoDB" id="432528at2759"/>
<feature type="compositionally biased region" description="Polar residues" evidence="3">
    <location>
        <begin position="103"/>
        <end position="116"/>
    </location>
</feature>
<dbReference type="Pfam" id="PF24681">
    <property type="entry name" value="Kelch_KLHDC2_KLHL20_DRC7"/>
    <property type="match status" value="1"/>
</dbReference>
<protein>
    <submittedName>
        <fullName evidence="6">Uncharacterized protein LOC111128497 isoform X1</fullName>
    </submittedName>
</protein>
<accession>A0A8B8DQI0</accession>
<dbReference type="GeneID" id="111128497"/>
<keyword evidence="1" id="KW-0880">Kelch repeat</keyword>
<evidence type="ECO:0000256" key="2">
    <source>
        <dbReference type="ARBA" id="ARBA00022737"/>
    </source>
</evidence>
<dbReference type="Proteomes" id="UP000694844">
    <property type="component" value="Chromosome 4"/>
</dbReference>
<dbReference type="RefSeq" id="XP_022329819.1">
    <property type="nucleotide sequence ID" value="XM_022474111.1"/>
</dbReference>
<evidence type="ECO:0000256" key="4">
    <source>
        <dbReference type="SAM" id="Phobius"/>
    </source>
</evidence>
<keyword evidence="4" id="KW-1133">Transmembrane helix</keyword>
<dbReference type="AlphaFoldDB" id="A0A8B8DQI0"/>
<dbReference type="PANTHER" id="PTHR46093:SF16">
    <property type="entry name" value="MULTIPLE EGF-LIKE-DOMAINS 8"/>
    <property type="match status" value="1"/>
</dbReference>
<dbReference type="PANTHER" id="PTHR46093">
    <property type="entry name" value="ACYL-COA-BINDING DOMAIN-CONTAINING PROTEIN 5"/>
    <property type="match status" value="1"/>
</dbReference>
<dbReference type="Gene3D" id="2.120.10.80">
    <property type="entry name" value="Kelch-type beta propeller"/>
    <property type="match status" value="2"/>
</dbReference>
<keyword evidence="4" id="KW-0472">Membrane</keyword>
<keyword evidence="5" id="KW-1185">Reference proteome</keyword>
<evidence type="ECO:0000313" key="6">
    <source>
        <dbReference type="RefSeq" id="XP_022329819.1"/>
    </source>
</evidence>
<reference evidence="6" key="1">
    <citation type="submission" date="2025-08" db="UniProtKB">
        <authorList>
            <consortium name="RefSeq"/>
        </authorList>
    </citation>
    <scope>IDENTIFICATION</scope>
    <source>
        <tissue evidence="6">Whole sample</tissue>
    </source>
</reference>
<evidence type="ECO:0000256" key="3">
    <source>
        <dbReference type="SAM" id="MobiDB-lite"/>
    </source>
</evidence>
<dbReference type="SUPFAM" id="SSF117281">
    <property type="entry name" value="Kelch motif"/>
    <property type="match status" value="1"/>
</dbReference>
<dbReference type="InterPro" id="IPR015915">
    <property type="entry name" value="Kelch-typ_b-propeller"/>
</dbReference>
<keyword evidence="2" id="KW-0677">Repeat</keyword>
<keyword evidence="4" id="KW-0812">Transmembrane</keyword>
<organism evidence="5 6">
    <name type="scientific">Crassostrea virginica</name>
    <name type="common">Eastern oyster</name>
    <dbReference type="NCBI Taxonomy" id="6565"/>
    <lineage>
        <taxon>Eukaryota</taxon>
        <taxon>Metazoa</taxon>
        <taxon>Spiralia</taxon>
        <taxon>Lophotrochozoa</taxon>
        <taxon>Mollusca</taxon>
        <taxon>Bivalvia</taxon>
        <taxon>Autobranchia</taxon>
        <taxon>Pteriomorphia</taxon>
        <taxon>Ostreida</taxon>
        <taxon>Ostreoidea</taxon>
        <taxon>Ostreidae</taxon>
        <taxon>Crassostrea</taxon>
    </lineage>
</organism>
<evidence type="ECO:0000256" key="1">
    <source>
        <dbReference type="ARBA" id="ARBA00022441"/>
    </source>
</evidence>
<feature type="region of interest" description="Disordered" evidence="3">
    <location>
        <begin position="102"/>
        <end position="121"/>
    </location>
</feature>
<gene>
    <name evidence="6" type="primary">LOC111128497</name>
</gene>
<sequence>MGTSAGIMDKCCSKILILPILVLLMATLINGVRFRWAYGNSLGNQEPSQSNIGSRSGGAFWQEEVFSIWVFGGQGLYNGKTVLKNDLWNYAAFERKWTLVHSGGQSTDMSSNNKNRAPSPRRFTSMCGVPNKLLVLFGGMNKEKQVLGDTWIYTFQEKEWFPLSEMLQKLRNESVGDVPSARADAVVWCMQTKMMIYGGISESSDTLDDMWEYSLVDLTWRQEKLSAELHRKGIIPPEIAHPGGRSGSASWVGHNEQLYLFAGNIQNQNKIDSHHNAGFSTDLWNFDCKRNTWVKIMGEKKCLGGYYGEKGKANEKSIPGCRRGAVSWTDSEGHLWMFGGEGASSDPHTISNEMPDVILNDLWYFDLDYKMWSWMGGTNQGSDSGSYGSADNKFESGRYPSCRTDAISFHTWNELYVVGGTGHDSNKAFSLLNDIWGIDVHSDVNYRNSAWPGSVILLIFLFVGLTVFSVITFSFARGAQREKKRYNVEYSELSNEAD</sequence>
<name>A0A8B8DQI0_CRAVI</name>
<feature type="transmembrane region" description="Helical" evidence="4">
    <location>
        <begin position="451"/>
        <end position="476"/>
    </location>
</feature>
<proteinExistence type="predicted"/>